<organism evidence="6 7">
    <name type="scientific">Rhododendron simsii</name>
    <name type="common">Sims's rhododendron</name>
    <dbReference type="NCBI Taxonomy" id="118357"/>
    <lineage>
        <taxon>Eukaryota</taxon>
        <taxon>Viridiplantae</taxon>
        <taxon>Streptophyta</taxon>
        <taxon>Embryophyta</taxon>
        <taxon>Tracheophyta</taxon>
        <taxon>Spermatophyta</taxon>
        <taxon>Magnoliopsida</taxon>
        <taxon>eudicotyledons</taxon>
        <taxon>Gunneridae</taxon>
        <taxon>Pentapetalae</taxon>
        <taxon>asterids</taxon>
        <taxon>Ericales</taxon>
        <taxon>Ericaceae</taxon>
        <taxon>Ericoideae</taxon>
        <taxon>Rhodoreae</taxon>
        <taxon>Rhododendron</taxon>
    </lineage>
</organism>
<evidence type="ECO:0000256" key="4">
    <source>
        <dbReference type="PROSITE-ProRule" id="PRU00023"/>
    </source>
</evidence>
<dbReference type="InterPro" id="IPR002110">
    <property type="entry name" value="Ankyrin_rpt"/>
</dbReference>
<proteinExistence type="inferred from homology"/>
<dbReference type="SUPFAM" id="SSF48403">
    <property type="entry name" value="Ankyrin repeat"/>
    <property type="match status" value="1"/>
</dbReference>
<keyword evidence="7" id="KW-1185">Reference proteome</keyword>
<dbReference type="Proteomes" id="UP000626092">
    <property type="component" value="Unassembled WGS sequence"/>
</dbReference>
<dbReference type="SMART" id="SM00248">
    <property type="entry name" value="ANK"/>
    <property type="match status" value="3"/>
</dbReference>
<dbReference type="SUPFAM" id="SSF54843">
    <property type="entry name" value="Ribosomal protein L22"/>
    <property type="match status" value="1"/>
</dbReference>
<accession>A0A834L4E9</accession>
<comment type="similarity">
    <text evidence="1 5">Belongs to the universal ribosomal protein uL22 family.</text>
</comment>
<dbReference type="OrthoDB" id="194358at2759"/>
<dbReference type="PANTHER" id="PTHR13501:SF8">
    <property type="entry name" value="LARGE RIBOSOMAL SUBUNIT PROTEIN UL22M"/>
    <property type="match status" value="1"/>
</dbReference>
<name>A0A834L4E9_RHOSS</name>
<dbReference type="AlphaFoldDB" id="A0A834L4E9"/>
<dbReference type="InterPro" id="IPR001063">
    <property type="entry name" value="Ribosomal_uL22"/>
</dbReference>
<gene>
    <name evidence="6" type="ORF">RHSIM_RhsimUnG0112900</name>
</gene>
<dbReference type="Gene3D" id="3.90.470.10">
    <property type="entry name" value="Ribosomal protein L22/L17"/>
    <property type="match status" value="1"/>
</dbReference>
<keyword evidence="4" id="KW-0040">ANK repeat</keyword>
<evidence type="ECO:0008006" key="8">
    <source>
        <dbReference type="Google" id="ProtNLM"/>
    </source>
</evidence>
<dbReference type="InterPro" id="IPR047867">
    <property type="entry name" value="Ribosomal_uL22_bac/org-type"/>
</dbReference>
<dbReference type="InterPro" id="IPR036394">
    <property type="entry name" value="Ribosomal_uL22_sf"/>
</dbReference>
<sequence length="386" mass="43693">MNKTEEEAKRLYEACLSGSVEALNALLVKDQLILNRVSSAECFSSDTPLHVAASCGHLEFTKALLLRKPKLASELDSRRCTPLHLASTEGHFEIVRELLRVNPETVEYLLGIESVKDHVNDKNQSGSTALDIVEHCPNRDLKTMEIREFLLEAGVHRSNCDVPKPNPELPPESPPRTDQHCCGKTGVIFMRCISWFWTRFKVDRGWLKEQFSTSRTLLASSSDETPISSPLTPVLALERRKFYLNLQKFKQCNVGNKAFKWTMLETRPLNLNSNALMVIHSARANATHDHGLDPDRLLVAEAFVGKGLFLKRVFFHARGRSGIMHKPECRLTVVVREITPEEEAEIAKLKVSNFLKLTKQERRLVPHKLIETTPIWNCKSKATTHG</sequence>
<reference evidence="6" key="1">
    <citation type="submission" date="2019-11" db="EMBL/GenBank/DDBJ databases">
        <authorList>
            <person name="Liu Y."/>
            <person name="Hou J."/>
            <person name="Li T.-Q."/>
            <person name="Guan C.-H."/>
            <person name="Wu X."/>
            <person name="Wu H.-Z."/>
            <person name="Ling F."/>
            <person name="Zhang R."/>
            <person name="Shi X.-G."/>
            <person name="Ren J.-P."/>
            <person name="Chen E.-F."/>
            <person name="Sun J.-M."/>
        </authorList>
    </citation>
    <scope>NUCLEOTIDE SEQUENCE</scope>
    <source>
        <strain evidence="6">Adult_tree_wgs_1</strain>
        <tissue evidence="6">Leaves</tissue>
    </source>
</reference>
<dbReference type="Pfam" id="PF00237">
    <property type="entry name" value="Ribosomal_L22"/>
    <property type="match status" value="1"/>
</dbReference>
<dbReference type="Pfam" id="PF12796">
    <property type="entry name" value="Ank_2"/>
    <property type="match status" value="1"/>
</dbReference>
<keyword evidence="3 5" id="KW-0687">Ribonucleoprotein</keyword>
<keyword evidence="2 5" id="KW-0689">Ribosomal protein</keyword>
<feature type="repeat" description="ANK" evidence="4">
    <location>
        <begin position="78"/>
        <end position="100"/>
    </location>
</feature>
<evidence type="ECO:0000313" key="6">
    <source>
        <dbReference type="EMBL" id="KAF7113568.1"/>
    </source>
</evidence>
<comment type="caution">
    <text evidence="6">The sequence shown here is derived from an EMBL/GenBank/DDBJ whole genome shotgun (WGS) entry which is preliminary data.</text>
</comment>
<dbReference type="CDD" id="cd00336">
    <property type="entry name" value="Ribosomal_L22"/>
    <property type="match status" value="1"/>
</dbReference>
<evidence type="ECO:0000256" key="1">
    <source>
        <dbReference type="ARBA" id="ARBA00009451"/>
    </source>
</evidence>
<dbReference type="GO" id="GO:0006412">
    <property type="term" value="P:translation"/>
    <property type="evidence" value="ECO:0007669"/>
    <property type="project" value="InterPro"/>
</dbReference>
<feature type="repeat" description="ANK" evidence="4">
    <location>
        <begin position="44"/>
        <end position="65"/>
    </location>
</feature>
<evidence type="ECO:0000256" key="3">
    <source>
        <dbReference type="ARBA" id="ARBA00023274"/>
    </source>
</evidence>
<dbReference type="GO" id="GO:0005762">
    <property type="term" value="C:mitochondrial large ribosomal subunit"/>
    <property type="evidence" value="ECO:0007669"/>
    <property type="project" value="TreeGrafter"/>
</dbReference>
<dbReference type="GO" id="GO:0003735">
    <property type="term" value="F:structural constituent of ribosome"/>
    <property type="evidence" value="ECO:0007669"/>
    <property type="project" value="InterPro"/>
</dbReference>
<dbReference type="Gene3D" id="1.25.40.20">
    <property type="entry name" value="Ankyrin repeat-containing domain"/>
    <property type="match status" value="1"/>
</dbReference>
<dbReference type="PANTHER" id="PTHR13501">
    <property type="entry name" value="CHLOROPLAST 50S RIBOSOMAL PROTEIN L22-RELATED"/>
    <property type="match status" value="1"/>
</dbReference>
<dbReference type="PROSITE" id="PS50088">
    <property type="entry name" value="ANK_REPEAT"/>
    <property type="match status" value="2"/>
</dbReference>
<dbReference type="InterPro" id="IPR036770">
    <property type="entry name" value="Ankyrin_rpt-contain_sf"/>
</dbReference>
<protein>
    <recommendedName>
        <fullName evidence="8">Ankyrin repeat family protein</fullName>
    </recommendedName>
</protein>
<dbReference type="EMBL" id="WJXA01000272">
    <property type="protein sequence ID" value="KAF7113568.1"/>
    <property type="molecule type" value="Genomic_DNA"/>
</dbReference>
<evidence type="ECO:0000256" key="2">
    <source>
        <dbReference type="ARBA" id="ARBA00022980"/>
    </source>
</evidence>
<evidence type="ECO:0000256" key="5">
    <source>
        <dbReference type="RuleBase" id="RU004005"/>
    </source>
</evidence>
<dbReference type="PROSITE" id="PS50297">
    <property type="entry name" value="ANK_REP_REGION"/>
    <property type="match status" value="2"/>
</dbReference>
<evidence type="ECO:0000313" key="7">
    <source>
        <dbReference type="Proteomes" id="UP000626092"/>
    </source>
</evidence>